<gene>
    <name evidence="2" type="ORF">J1C55_12410</name>
</gene>
<dbReference type="RefSeq" id="WP_227477891.1">
    <property type="nucleotide sequence ID" value="NZ_JAFMPT010000022.1"/>
</dbReference>
<evidence type="ECO:0000313" key="2">
    <source>
        <dbReference type="EMBL" id="MCC1485399.1"/>
    </source>
</evidence>
<proteinExistence type="predicted"/>
<feature type="chain" id="PRO_5047134530" description="DUF5689 domain-containing protein" evidence="1">
    <location>
        <begin position="26"/>
        <end position="545"/>
    </location>
</feature>
<sequence>MNRINTLLSYIVLLTLLLFATNCSKEEDITENTLQEQTDLIETAGVSADDFETFDGEIGFVLNARNIAKKGHRPSKAVINVTANTGNYSQTLDLNTFSFLGQIKLSNKDLSEAAKAELTEGVPIAVSILNENDDEIISQEFSGVVFNSQNSPMELNVANLEETELNKTISLSENRPYYVQEVNQNAVPLANSMRVNRNSGFDDILTISSGTTFQGISSEPDMIFNFFKFPNEFNTYGIRLEAYGQFVAVSNASDRLVKMFGFNNFDDVLNASTVENYKFIIEKVSEGRYIFKSKLTGQSFKTISGVGIAAGTSGVERYFRIISNTWDWNVQDLGITSLQPILAEPTTSFGANSTLTNCGNGTLSQTIGTNETETVTNILGWEESFSFTGSVSSSFTATVGTEFEAGFFGTSATYNAEVSTTQEIGFSATTQSSTFNEEINEVEEALFFQRTVTVPSGSASLVYDVAQTYNNTIVQFVQRVRLSATDENGSVSGELLQSQIQFSGFNGVVTDVQQGHIDISVKGFLELGKFFESQSSVQDSPVNCN</sequence>
<accession>A0ABS8EQ89</accession>
<evidence type="ECO:0008006" key="4">
    <source>
        <dbReference type="Google" id="ProtNLM"/>
    </source>
</evidence>
<name>A0ABS8EQ89_9FLAO</name>
<reference evidence="3" key="1">
    <citation type="submission" date="2021-03" db="EMBL/GenBank/DDBJ databases">
        <title>Genome of Cognatishimia sp. F0-27.</title>
        <authorList>
            <person name="Ping X."/>
        </authorList>
    </citation>
    <scope>NUCLEOTIDE SEQUENCE [LARGE SCALE GENOMIC DNA]</scope>
    <source>
        <strain evidence="3">E313</strain>
    </source>
</reference>
<feature type="signal peptide" evidence="1">
    <location>
        <begin position="1"/>
        <end position="25"/>
    </location>
</feature>
<reference evidence="3" key="2">
    <citation type="submission" date="2023-07" db="EMBL/GenBank/DDBJ databases">
        <title>Genome of Winogradskyella sp. E313.</title>
        <authorList>
            <person name="Zhou Y."/>
        </authorList>
    </citation>
    <scope>NUCLEOTIDE SEQUENCE [LARGE SCALE GENOMIC DNA]</scope>
    <source>
        <strain evidence="3">E313</strain>
    </source>
</reference>
<evidence type="ECO:0000256" key="1">
    <source>
        <dbReference type="SAM" id="SignalP"/>
    </source>
</evidence>
<keyword evidence="1" id="KW-0732">Signal</keyword>
<keyword evidence="3" id="KW-1185">Reference proteome</keyword>
<comment type="caution">
    <text evidence="2">The sequence shown here is derived from an EMBL/GenBank/DDBJ whole genome shotgun (WGS) entry which is preliminary data.</text>
</comment>
<dbReference type="Proteomes" id="UP000778797">
    <property type="component" value="Unassembled WGS sequence"/>
</dbReference>
<dbReference type="EMBL" id="JAFMPT010000022">
    <property type="protein sequence ID" value="MCC1485399.1"/>
    <property type="molecule type" value="Genomic_DNA"/>
</dbReference>
<organism evidence="2 3">
    <name type="scientific">Winogradskyella immobilis</name>
    <dbReference type="NCBI Taxonomy" id="2816852"/>
    <lineage>
        <taxon>Bacteria</taxon>
        <taxon>Pseudomonadati</taxon>
        <taxon>Bacteroidota</taxon>
        <taxon>Flavobacteriia</taxon>
        <taxon>Flavobacteriales</taxon>
        <taxon>Flavobacteriaceae</taxon>
        <taxon>Winogradskyella</taxon>
    </lineage>
</organism>
<evidence type="ECO:0000313" key="3">
    <source>
        <dbReference type="Proteomes" id="UP000778797"/>
    </source>
</evidence>
<protein>
    <recommendedName>
        <fullName evidence="4">DUF5689 domain-containing protein</fullName>
    </recommendedName>
</protein>